<dbReference type="GeneID" id="63742963"/>
<dbReference type="SMR" id="A0A7L7STC1"/>
<dbReference type="EMBL" id="MT771339">
    <property type="protein sequence ID" value="QOC55735.1"/>
    <property type="molecule type" value="Genomic_DNA"/>
</dbReference>
<sequence length="147" mass="16390">MIWISTDPGGEHVGMAFWEDDRLVDCDEYDPLAAMLILDSWEPATLVIEEFRLYPSKAKTLTGSTMETAQLIGAMTWWAFQHNAFVYMQPAAIKTPTLAYARKHEIQLTTDKGGHAKDAHTHGIHYLIRSQGRPTPGSDLFGGGNLQ</sequence>
<organism evidence="1 2">
    <name type="scientific">Gordonia phage Archimedes</name>
    <dbReference type="NCBI Taxonomy" id="2759389"/>
    <lineage>
        <taxon>Viruses</taxon>
        <taxon>Duplodnaviria</taxon>
        <taxon>Heunggongvirae</taxon>
        <taxon>Uroviricota</taxon>
        <taxon>Caudoviricetes</taxon>
        <taxon>Archimedesvirus</taxon>
        <taxon>Archimedesvirus archimedes</taxon>
    </lineage>
</organism>
<dbReference type="KEGG" id="vg:63742963"/>
<name>A0A7L7STC1_9CAUD</name>
<accession>A0A7L7STC1</accession>
<evidence type="ECO:0000313" key="1">
    <source>
        <dbReference type="EMBL" id="QOC55735.1"/>
    </source>
</evidence>
<dbReference type="Proteomes" id="UP000516653">
    <property type="component" value="Segment"/>
</dbReference>
<keyword evidence="2" id="KW-1185">Reference proteome</keyword>
<dbReference type="RefSeq" id="YP_010049644.1">
    <property type="nucleotide sequence ID" value="NC_054392.1"/>
</dbReference>
<proteinExistence type="predicted"/>
<gene>
    <name evidence="1" type="primary">35</name>
    <name evidence="1" type="ORF">SEA_ARCHIMEDES_35</name>
</gene>
<reference evidence="1 2" key="1">
    <citation type="submission" date="2020-07" db="EMBL/GenBank/DDBJ databases">
        <authorList>
            <person name="Buterbaugh K.M."/>
            <person name="Dean A.J."/>
            <person name="Durmis N.D."/>
            <person name="Gonzalez I.M."/>
            <person name="Kowalski E.M."/>
            <person name="Mundorff O.G."/>
            <person name="Vimal D."/>
            <person name="Chamarti P.R."/>
            <person name="Xu J."/>
            <person name="Butela K.A."/>
            <person name="Garlena R.A."/>
            <person name="Russell D.A."/>
            <person name="Pope W.H."/>
            <person name="Jacobs-Sera D."/>
            <person name="Hatfull G.F."/>
        </authorList>
    </citation>
    <scope>NUCLEOTIDE SEQUENCE [LARGE SCALE GENOMIC DNA]</scope>
</reference>
<protein>
    <submittedName>
        <fullName evidence="1">RuvC-like resolvase</fullName>
    </submittedName>
</protein>
<evidence type="ECO:0000313" key="2">
    <source>
        <dbReference type="Proteomes" id="UP000516653"/>
    </source>
</evidence>